<dbReference type="OrthoDB" id="5857072at2759"/>
<evidence type="ECO:0000256" key="6">
    <source>
        <dbReference type="ARBA" id="ARBA00041297"/>
    </source>
</evidence>
<dbReference type="PANTHER" id="PTHR43107">
    <property type="entry name" value="LONG-CHAIN FATTY ACID TRANSPORT PROTEIN"/>
    <property type="match status" value="1"/>
</dbReference>
<reference evidence="9 10" key="2">
    <citation type="submission" date="2018-11" db="EMBL/GenBank/DDBJ databases">
        <authorList>
            <consortium name="Pathogen Informatics"/>
        </authorList>
    </citation>
    <scope>NUCLEOTIDE SEQUENCE [LARGE SCALE GENOMIC DNA]</scope>
</reference>
<dbReference type="Proteomes" id="UP000270296">
    <property type="component" value="Unassembled WGS sequence"/>
</dbReference>
<evidence type="ECO:0000256" key="5">
    <source>
        <dbReference type="ARBA" id="ARBA00036527"/>
    </source>
</evidence>
<sequence>MCIGRLLLASLFLFIAFPQCQYSLKAFLFLLVLWLYQNRKTCRIIWETLPRDIKIARSGQYVARESATFLLYYLCLTIFSERGGPFRGIALLTDIQLRLKIHQFKNSTLSSFFDSVAKRRPDHVALVDIASGRELTFAETAQFANAVANYFYEQGFRKGDVVGLFCQNCPEYAMLSLGLSKIGVITAMINSNLRLDTLAFSLHTATCTAVIVGENLIPAFCDVFSSGRIQSPMKIYVYGKGPNELPHVNLMEALKSASREKPPPVSMDFSSRYFIFEVLTYHITSLGTLFYIFTSGTTGMPKAAKITHARYFMMAYGCHRAYGITEQDRLYITMPMYHTAAGVVGIGQTFLCGSTCVIRHKFSASQFWADCVKYRCTVSQYIGEICRYLLMQPPSVAESQHQVRLMFGNGMRPQIWKEFVRRFKVAQIGEFYGSTEGNTSLGNITAADRASDARVLRKPK</sequence>
<evidence type="ECO:0000256" key="4">
    <source>
        <dbReference type="ARBA" id="ARBA00022840"/>
    </source>
</evidence>
<dbReference type="GO" id="GO:0004467">
    <property type="term" value="F:long-chain fatty acid-CoA ligase activity"/>
    <property type="evidence" value="ECO:0007669"/>
    <property type="project" value="TreeGrafter"/>
</dbReference>
<evidence type="ECO:0000256" key="1">
    <source>
        <dbReference type="ARBA" id="ARBA00006432"/>
    </source>
</evidence>
<dbReference type="GO" id="GO:0005524">
    <property type="term" value="F:ATP binding"/>
    <property type="evidence" value="ECO:0007669"/>
    <property type="project" value="UniProtKB-KW"/>
</dbReference>
<dbReference type="GO" id="GO:0005886">
    <property type="term" value="C:plasma membrane"/>
    <property type="evidence" value="ECO:0007669"/>
    <property type="project" value="TreeGrafter"/>
</dbReference>
<comment type="similarity">
    <text evidence="1">Belongs to the ATP-dependent AMP-binding enzyme family.</text>
</comment>
<dbReference type="InterPro" id="IPR020845">
    <property type="entry name" value="AMP-binding_CS"/>
</dbReference>
<dbReference type="InterPro" id="IPR000873">
    <property type="entry name" value="AMP-dep_synth/lig_dom"/>
</dbReference>
<dbReference type="GO" id="GO:0005324">
    <property type="term" value="F:long-chain fatty acid transmembrane transporter activity"/>
    <property type="evidence" value="ECO:0007669"/>
    <property type="project" value="TreeGrafter"/>
</dbReference>
<keyword evidence="10" id="KW-1185">Reference proteome</keyword>
<evidence type="ECO:0000313" key="10">
    <source>
        <dbReference type="Proteomes" id="UP000270296"/>
    </source>
</evidence>
<dbReference type="SUPFAM" id="SSF56801">
    <property type="entry name" value="Acetyl-CoA synthetase-like"/>
    <property type="match status" value="1"/>
</dbReference>
<accession>A0A183IHT9</accession>
<dbReference type="GO" id="GO:0005789">
    <property type="term" value="C:endoplasmic reticulum membrane"/>
    <property type="evidence" value="ECO:0007669"/>
    <property type="project" value="TreeGrafter"/>
</dbReference>
<keyword evidence="4" id="KW-0067">ATP-binding</keyword>
<evidence type="ECO:0000256" key="3">
    <source>
        <dbReference type="ARBA" id="ARBA00022741"/>
    </source>
</evidence>
<dbReference type="GO" id="GO:0044539">
    <property type="term" value="P:long-chain fatty acid import into cell"/>
    <property type="evidence" value="ECO:0007669"/>
    <property type="project" value="TreeGrafter"/>
</dbReference>
<comment type="catalytic activity">
    <reaction evidence="5">
        <text>a very long-chain fatty acid + ATP + CoA = a very long-chain fatty acyl-CoA + AMP + diphosphate</text>
        <dbReference type="Rhea" id="RHEA:54536"/>
        <dbReference type="ChEBI" id="CHEBI:30616"/>
        <dbReference type="ChEBI" id="CHEBI:33019"/>
        <dbReference type="ChEBI" id="CHEBI:57287"/>
        <dbReference type="ChEBI" id="CHEBI:58950"/>
        <dbReference type="ChEBI" id="CHEBI:138261"/>
        <dbReference type="ChEBI" id="CHEBI:456215"/>
    </reaction>
    <physiologicalReaction direction="left-to-right" evidence="5">
        <dbReference type="Rhea" id="RHEA:54537"/>
    </physiologicalReaction>
</comment>
<evidence type="ECO:0000259" key="8">
    <source>
        <dbReference type="Pfam" id="PF00501"/>
    </source>
</evidence>
<feature type="domain" description="AMP-dependent synthetase/ligase" evidence="8">
    <location>
        <begin position="113"/>
        <end position="441"/>
    </location>
</feature>
<dbReference type="AlphaFoldDB" id="A0A183IHT9"/>
<reference evidence="11" key="1">
    <citation type="submission" date="2016-06" db="UniProtKB">
        <authorList>
            <consortium name="WormBaseParasite"/>
        </authorList>
    </citation>
    <scope>IDENTIFICATION</scope>
</reference>
<proteinExistence type="inferred from homology"/>
<dbReference type="PROSITE" id="PS00455">
    <property type="entry name" value="AMP_BINDING"/>
    <property type="match status" value="1"/>
</dbReference>
<dbReference type="PANTHER" id="PTHR43107:SF15">
    <property type="entry name" value="FATTY ACID TRANSPORT PROTEIN 3, ISOFORM A"/>
    <property type="match status" value="1"/>
</dbReference>
<evidence type="ECO:0000313" key="9">
    <source>
        <dbReference type="EMBL" id="VDP00322.1"/>
    </source>
</evidence>
<name>A0A183IHT9_9BILA</name>
<evidence type="ECO:0000313" key="11">
    <source>
        <dbReference type="WBParaSite" id="SBAD_0000333001-mRNA-1"/>
    </source>
</evidence>
<keyword evidence="3" id="KW-0547">Nucleotide-binding</keyword>
<gene>
    <name evidence="9" type="ORF">SBAD_LOCUS3184</name>
</gene>
<dbReference type="WBParaSite" id="SBAD_0000333001-mRNA-1">
    <property type="protein sequence ID" value="SBAD_0000333001-mRNA-1"/>
    <property type="gene ID" value="SBAD_0000333001"/>
</dbReference>
<keyword evidence="2" id="KW-0436">Ligase</keyword>
<dbReference type="Pfam" id="PF00501">
    <property type="entry name" value="AMP-binding"/>
    <property type="match status" value="1"/>
</dbReference>
<evidence type="ECO:0000256" key="7">
    <source>
        <dbReference type="ARBA" id="ARBA00048666"/>
    </source>
</evidence>
<organism evidence="11">
    <name type="scientific">Soboliphyme baturini</name>
    <dbReference type="NCBI Taxonomy" id="241478"/>
    <lineage>
        <taxon>Eukaryota</taxon>
        <taxon>Metazoa</taxon>
        <taxon>Ecdysozoa</taxon>
        <taxon>Nematoda</taxon>
        <taxon>Enoplea</taxon>
        <taxon>Dorylaimia</taxon>
        <taxon>Dioctophymatida</taxon>
        <taxon>Dioctophymatoidea</taxon>
        <taxon>Soboliphymatidae</taxon>
        <taxon>Soboliphyme</taxon>
    </lineage>
</organism>
<dbReference type="Gene3D" id="3.40.50.12780">
    <property type="entry name" value="N-terminal domain of ligase-like"/>
    <property type="match status" value="1"/>
</dbReference>
<dbReference type="InterPro" id="IPR042099">
    <property type="entry name" value="ANL_N_sf"/>
</dbReference>
<protein>
    <recommendedName>
        <fullName evidence="6">Long-chain-fatty-acid--CoA ligase</fullName>
    </recommendedName>
</protein>
<evidence type="ECO:0000256" key="2">
    <source>
        <dbReference type="ARBA" id="ARBA00022598"/>
    </source>
</evidence>
<comment type="catalytic activity">
    <reaction evidence="7">
        <text>tetracosanoate + ATP + CoA = tetracosanoyl-CoA + AMP + diphosphate</text>
        <dbReference type="Rhea" id="RHEA:33639"/>
        <dbReference type="ChEBI" id="CHEBI:30616"/>
        <dbReference type="ChEBI" id="CHEBI:31014"/>
        <dbReference type="ChEBI" id="CHEBI:33019"/>
        <dbReference type="ChEBI" id="CHEBI:57287"/>
        <dbReference type="ChEBI" id="CHEBI:65052"/>
        <dbReference type="ChEBI" id="CHEBI:456215"/>
    </reaction>
    <physiologicalReaction direction="left-to-right" evidence="7">
        <dbReference type="Rhea" id="RHEA:33640"/>
    </physiologicalReaction>
</comment>
<dbReference type="EMBL" id="UZAM01007613">
    <property type="protein sequence ID" value="VDP00322.1"/>
    <property type="molecule type" value="Genomic_DNA"/>
</dbReference>